<accession>A0ABD2YY80</accession>
<dbReference type="Proteomes" id="UP001630127">
    <property type="component" value="Unassembled WGS sequence"/>
</dbReference>
<reference evidence="2 3" key="1">
    <citation type="submission" date="2024-11" db="EMBL/GenBank/DDBJ databases">
        <title>A near-complete genome assembly of Cinchona calisaya.</title>
        <authorList>
            <person name="Lian D.C."/>
            <person name="Zhao X.W."/>
            <person name="Wei L."/>
        </authorList>
    </citation>
    <scope>NUCLEOTIDE SEQUENCE [LARGE SCALE GENOMIC DNA]</scope>
    <source>
        <tissue evidence="2">Nenye</tissue>
    </source>
</reference>
<dbReference type="Pfam" id="PF03478">
    <property type="entry name" value="Beta-prop_KIB1-4"/>
    <property type="match status" value="1"/>
</dbReference>
<evidence type="ECO:0000313" key="3">
    <source>
        <dbReference type="Proteomes" id="UP001630127"/>
    </source>
</evidence>
<evidence type="ECO:0000259" key="1">
    <source>
        <dbReference type="Pfam" id="PF03478"/>
    </source>
</evidence>
<feature type="domain" description="KIB1-4 beta-propeller" evidence="1">
    <location>
        <begin position="31"/>
        <end position="300"/>
    </location>
</feature>
<organism evidence="2 3">
    <name type="scientific">Cinchona calisaya</name>
    <dbReference type="NCBI Taxonomy" id="153742"/>
    <lineage>
        <taxon>Eukaryota</taxon>
        <taxon>Viridiplantae</taxon>
        <taxon>Streptophyta</taxon>
        <taxon>Embryophyta</taxon>
        <taxon>Tracheophyta</taxon>
        <taxon>Spermatophyta</taxon>
        <taxon>Magnoliopsida</taxon>
        <taxon>eudicotyledons</taxon>
        <taxon>Gunneridae</taxon>
        <taxon>Pentapetalae</taxon>
        <taxon>asterids</taxon>
        <taxon>lamiids</taxon>
        <taxon>Gentianales</taxon>
        <taxon>Rubiaceae</taxon>
        <taxon>Cinchonoideae</taxon>
        <taxon>Cinchoneae</taxon>
        <taxon>Cinchona</taxon>
    </lineage>
</organism>
<protein>
    <recommendedName>
        <fullName evidence="1">KIB1-4 beta-propeller domain-containing protein</fullName>
    </recommendedName>
</protein>
<gene>
    <name evidence="2" type="ORF">ACH5RR_024653</name>
</gene>
<comment type="caution">
    <text evidence="2">The sequence shown here is derived from an EMBL/GenBank/DDBJ whole genome shotgun (WGS) entry which is preliminary data.</text>
</comment>
<keyword evidence="3" id="KW-1185">Reference proteome</keyword>
<dbReference type="InterPro" id="IPR005174">
    <property type="entry name" value="KIB1-4_b-propeller"/>
</dbReference>
<dbReference type="EMBL" id="JBJUIK010000011">
    <property type="protein sequence ID" value="KAL3511936.1"/>
    <property type="molecule type" value="Genomic_DNA"/>
</dbReference>
<dbReference type="AlphaFoldDB" id="A0ABD2YY80"/>
<name>A0ABD2YY80_9GENT</name>
<proteinExistence type="predicted"/>
<dbReference type="PANTHER" id="PTHR40891:SF1">
    <property type="entry name" value="DUF295 DOMAIN-CONTAINING PROTEIN"/>
    <property type="match status" value="1"/>
</dbReference>
<sequence>MAAGCSSRPPSPRPYPLLMYCHGKSSTIQTFYSVKEDSYYMRKLPDLNDKVICGGCEGWLVVLNTDAESDECFLINLASTEKIKLPPFKDFDIKKCVITAPPTDPTNCILVFFDSEKPDAMFWRPGQKNWIKQDNIDDGSQKEEDELWRLNHLTGCGSKIYGFTNYSKLVVAEVVNHRLRLRPLGPYRPEMPIVAIRFYLNMVESRGEIFLVYRSMLGESDTRIEMIQVYKLNNNSNTINQNENQQQPEWIQVKDIGDRVFFFNTHTYKSFACSASETGLKRNSIYFTCCHDYNKNLYLFDLEENSIQVSLPCPNVVHNMTHTLWVMLKLPPPS</sequence>
<evidence type="ECO:0000313" key="2">
    <source>
        <dbReference type="EMBL" id="KAL3511936.1"/>
    </source>
</evidence>
<dbReference type="PANTHER" id="PTHR40891">
    <property type="entry name" value="DUF295 DOMAIN-CONTAINING PROTEIN"/>
    <property type="match status" value="1"/>
</dbReference>